<protein>
    <submittedName>
        <fullName evidence="1">Uncharacterized protein</fullName>
    </submittedName>
</protein>
<evidence type="ECO:0000313" key="2">
    <source>
        <dbReference type="Proteomes" id="UP001054945"/>
    </source>
</evidence>
<evidence type="ECO:0000313" key="1">
    <source>
        <dbReference type="EMBL" id="GIX99129.1"/>
    </source>
</evidence>
<organism evidence="1 2">
    <name type="scientific">Caerostris extrusa</name>
    <name type="common">Bark spider</name>
    <name type="synonym">Caerostris bankana</name>
    <dbReference type="NCBI Taxonomy" id="172846"/>
    <lineage>
        <taxon>Eukaryota</taxon>
        <taxon>Metazoa</taxon>
        <taxon>Ecdysozoa</taxon>
        <taxon>Arthropoda</taxon>
        <taxon>Chelicerata</taxon>
        <taxon>Arachnida</taxon>
        <taxon>Araneae</taxon>
        <taxon>Araneomorphae</taxon>
        <taxon>Entelegynae</taxon>
        <taxon>Araneoidea</taxon>
        <taxon>Araneidae</taxon>
        <taxon>Caerostris</taxon>
    </lineage>
</organism>
<gene>
    <name evidence="1" type="ORF">CEXT_33651</name>
</gene>
<dbReference type="AlphaFoldDB" id="A0AAV4PPW2"/>
<proteinExistence type="predicted"/>
<sequence>MSARRHPVSYLTSWVMCLMKMMHPGHVQSPNFSIRDCITVFLTRASNSSTENCLVPCTLPDWRSSFPSLPVHNRSRCLPARKNGGGMLLGQVVGFISDRLEKERLLFLPSFVSVSGYVETIWIAP</sequence>
<keyword evidence="2" id="KW-1185">Reference proteome</keyword>
<accession>A0AAV4PPW2</accession>
<comment type="caution">
    <text evidence="1">The sequence shown here is derived from an EMBL/GenBank/DDBJ whole genome shotgun (WGS) entry which is preliminary data.</text>
</comment>
<dbReference type="Proteomes" id="UP001054945">
    <property type="component" value="Unassembled WGS sequence"/>
</dbReference>
<name>A0AAV4PPW2_CAEEX</name>
<reference evidence="1 2" key="1">
    <citation type="submission" date="2021-06" db="EMBL/GenBank/DDBJ databases">
        <title>Caerostris extrusa draft genome.</title>
        <authorList>
            <person name="Kono N."/>
            <person name="Arakawa K."/>
        </authorList>
    </citation>
    <scope>NUCLEOTIDE SEQUENCE [LARGE SCALE GENOMIC DNA]</scope>
</reference>
<dbReference type="EMBL" id="BPLR01005007">
    <property type="protein sequence ID" value="GIX99129.1"/>
    <property type="molecule type" value="Genomic_DNA"/>
</dbReference>